<proteinExistence type="predicted"/>
<evidence type="ECO:0000313" key="1">
    <source>
        <dbReference type="EMBL" id="DAF97930.1"/>
    </source>
</evidence>
<organism evidence="1">
    <name type="scientific">Myoviridae sp. ctvxP16</name>
    <dbReference type="NCBI Taxonomy" id="2825205"/>
    <lineage>
        <taxon>Viruses</taxon>
        <taxon>Duplodnaviria</taxon>
        <taxon>Heunggongvirae</taxon>
        <taxon>Uroviricota</taxon>
        <taxon>Caudoviricetes</taxon>
    </lineage>
</organism>
<sequence length="228" mass="26672">MKAVMLAVQPKWCEKIANEEKKVEVRKTAPKCVPFKAYIYCTNTPQLHHLYDLRHVNGDTGKIRLGCVQHNKYSLVAGGWLNGKVIGEFIVDNVIEFESEFHDDNSTEELRRVWYDEDDGERDAELFAEDGEPNYLCTAACLTWYELKNYVGTGDRTFCAWHISDLKIYDKPKELHEFKRECPKISIKRADCITCPFEYYEPHKKVSSCDAYLKRPPQSWQYVEELQE</sequence>
<name>A0A8S5UU59_9CAUD</name>
<dbReference type="EMBL" id="BK016138">
    <property type="protein sequence ID" value="DAF97930.1"/>
    <property type="molecule type" value="Genomic_DNA"/>
</dbReference>
<protein>
    <submittedName>
        <fullName evidence="1">Helix-turn-helix domain-containing protein</fullName>
    </submittedName>
</protein>
<reference evidence="1" key="1">
    <citation type="journal article" date="2021" name="Proc. Natl. Acad. Sci. U.S.A.">
        <title>A Catalog of Tens of Thousands of Viruses from Human Metagenomes Reveals Hidden Associations with Chronic Diseases.</title>
        <authorList>
            <person name="Tisza M.J."/>
            <person name="Buck C.B."/>
        </authorList>
    </citation>
    <scope>NUCLEOTIDE SEQUENCE</scope>
    <source>
        <strain evidence="1">CtvxP16</strain>
    </source>
</reference>
<accession>A0A8S5UU59</accession>